<protein>
    <submittedName>
        <fullName evidence="2">Uncharacterized protein</fullName>
    </submittedName>
</protein>
<dbReference type="AlphaFoldDB" id="A0A7W9M5Z8"/>
<name>A0A7W9M5Z8_9PSEU</name>
<keyword evidence="3" id="KW-1185">Reference proteome</keyword>
<evidence type="ECO:0000313" key="3">
    <source>
        <dbReference type="Proteomes" id="UP000552097"/>
    </source>
</evidence>
<organism evidence="2 3">
    <name type="scientific">Saccharothrix ecbatanensis</name>
    <dbReference type="NCBI Taxonomy" id="1105145"/>
    <lineage>
        <taxon>Bacteria</taxon>
        <taxon>Bacillati</taxon>
        <taxon>Actinomycetota</taxon>
        <taxon>Actinomycetes</taxon>
        <taxon>Pseudonocardiales</taxon>
        <taxon>Pseudonocardiaceae</taxon>
        <taxon>Saccharothrix</taxon>
    </lineage>
</organism>
<reference evidence="2 3" key="1">
    <citation type="submission" date="2020-08" db="EMBL/GenBank/DDBJ databases">
        <title>Sequencing the genomes of 1000 actinobacteria strains.</title>
        <authorList>
            <person name="Klenk H.-P."/>
        </authorList>
    </citation>
    <scope>NUCLEOTIDE SEQUENCE [LARGE SCALE GENOMIC DNA]</scope>
    <source>
        <strain evidence="2 3">DSM 45486</strain>
    </source>
</reference>
<dbReference type="RefSeq" id="WP_184928550.1">
    <property type="nucleotide sequence ID" value="NZ_JACHMO010000001.1"/>
</dbReference>
<gene>
    <name evidence="2" type="ORF">F4560_008443</name>
</gene>
<dbReference type="Proteomes" id="UP000552097">
    <property type="component" value="Unassembled WGS sequence"/>
</dbReference>
<comment type="caution">
    <text evidence="2">The sequence shown here is derived from an EMBL/GenBank/DDBJ whole genome shotgun (WGS) entry which is preliminary data.</text>
</comment>
<keyword evidence="1" id="KW-0812">Transmembrane</keyword>
<evidence type="ECO:0000256" key="1">
    <source>
        <dbReference type="SAM" id="Phobius"/>
    </source>
</evidence>
<evidence type="ECO:0000313" key="2">
    <source>
        <dbReference type="EMBL" id="MBB5808675.1"/>
    </source>
</evidence>
<keyword evidence="1" id="KW-0472">Membrane</keyword>
<feature type="transmembrane region" description="Helical" evidence="1">
    <location>
        <begin position="24"/>
        <end position="57"/>
    </location>
</feature>
<accession>A0A7W9M5Z8</accession>
<sequence length="61" mass="6686">MTSPERRRTPVDPSRDRLVDLVALISFVLLSATVHLVAGLEALIAVDAVAASLYALWRRGR</sequence>
<proteinExistence type="predicted"/>
<dbReference type="EMBL" id="JACHMO010000001">
    <property type="protein sequence ID" value="MBB5808675.1"/>
    <property type="molecule type" value="Genomic_DNA"/>
</dbReference>
<keyword evidence="1" id="KW-1133">Transmembrane helix</keyword>